<dbReference type="SUPFAM" id="SSF55961">
    <property type="entry name" value="Bet v1-like"/>
    <property type="match status" value="1"/>
</dbReference>
<proteinExistence type="inferred from homology"/>
<organism evidence="3 4">
    <name type="scientific">Phenylobacterium terrae</name>
    <dbReference type="NCBI Taxonomy" id="2665495"/>
    <lineage>
        <taxon>Bacteria</taxon>
        <taxon>Pseudomonadati</taxon>
        <taxon>Pseudomonadota</taxon>
        <taxon>Alphaproteobacteria</taxon>
        <taxon>Caulobacterales</taxon>
        <taxon>Caulobacteraceae</taxon>
        <taxon>Phenylobacterium</taxon>
    </lineage>
</organism>
<dbReference type="Pfam" id="PF08327">
    <property type="entry name" value="AHSA1"/>
    <property type="match status" value="1"/>
</dbReference>
<dbReference type="EMBL" id="JBHUEY010000006">
    <property type="protein sequence ID" value="MFD1784699.1"/>
    <property type="molecule type" value="Genomic_DNA"/>
</dbReference>
<dbReference type="Proteomes" id="UP001597237">
    <property type="component" value="Unassembled WGS sequence"/>
</dbReference>
<evidence type="ECO:0000313" key="4">
    <source>
        <dbReference type="Proteomes" id="UP001597237"/>
    </source>
</evidence>
<evidence type="ECO:0000313" key="3">
    <source>
        <dbReference type="EMBL" id="MFD1784699.1"/>
    </source>
</evidence>
<gene>
    <name evidence="3" type="ORF">ACFSC0_14945</name>
</gene>
<dbReference type="InterPro" id="IPR013538">
    <property type="entry name" value="ASHA1/2-like_C"/>
</dbReference>
<evidence type="ECO:0000256" key="1">
    <source>
        <dbReference type="ARBA" id="ARBA00006817"/>
    </source>
</evidence>
<dbReference type="Gene3D" id="3.30.530.20">
    <property type="match status" value="1"/>
</dbReference>
<comment type="caution">
    <text evidence="3">The sequence shown here is derived from an EMBL/GenBank/DDBJ whole genome shotgun (WGS) entry which is preliminary data.</text>
</comment>
<comment type="similarity">
    <text evidence="1">Belongs to the AHA1 family.</text>
</comment>
<evidence type="ECO:0000259" key="2">
    <source>
        <dbReference type="Pfam" id="PF08327"/>
    </source>
</evidence>
<sequence>MAEVAPFPIPPVVKRVTVGLDQDRAFARFTDGLGSWWPLHSHSRSGKATSCAFEPRLGGRLFERTEDGEELVWGNVEVWEPPARVGFTWRVGNVPEGQHIEVTFTPAGAGRTEVVLTHTGWESLGDEAARVRERYENGWEAVFIRGFAGVAAG</sequence>
<dbReference type="InterPro" id="IPR023393">
    <property type="entry name" value="START-like_dom_sf"/>
</dbReference>
<protein>
    <submittedName>
        <fullName evidence="3">SRPBCC domain-containing protein</fullName>
    </submittedName>
</protein>
<keyword evidence="4" id="KW-1185">Reference proteome</keyword>
<dbReference type="RefSeq" id="WP_377280838.1">
    <property type="nucleotide sequence ID" value="NZ_JBHRSI010000002.1"/>
</dbReference>
<accession>A0ABW4N3Z5</accession>
<feature type="domain" description="Activator of Hsp90 ATPase homologue 1/2-like C-terminal" evidence="2">
    <location>
        <begin position="24"/>
        <end position="147"/>
    </location>
</feature>
<name>A0ABW4N3Z5_9CAUL</name>
<reference evidence="4" key="1">
    <citation type="journal article" date="2019" name="Int. J. Syst. Evol. Microbiol.">
        <title>The Global Catalogue of Microorganisms (GCM) 10K type strain sequencing project: providing services to taxonomists for standard genome sequencing and annotation.</title>
        <authorList>
            <consortium name="The Broad Institute Genomics Platform"/>
            <consortium name="The Broad Institute Genome Sequencing Center for Infectious Disease"/>
            <person name="Wu L."/>
            <person name="Ma J."/>
        </authorList>
    </citation>
    <scope>NUCLEOTIDE SEQUENCE [LARGE SCALE GENOMIC DNA]</scope>
    <source>
        <strain evidence="4">DFY28</strain>
    </source>
</reference>